<keyword evidence="2" id="KW-1185">Reference proteome</keyword>
<dbReference type="Proteomes" id="UP001050975">
    <property type="component" value="Unassembled WGS sequence"/>
</dbReference>
<dbReference type="EMBL" id="BLAY01000079">
    <property type="protein sequence ID" value="GET39967.1"/>
    <property type="molecule type" value="Genomic_DNA"/>
</dbReference>
<name>A0AAV3XHR1_9CYAN</name>
<organism evidence="1 2">
    <name type="scientific">Microseira wollei NIES-4236</name>
    <dbReference type="NCBI Taxonomy" id="2530354"/>
    <lineage>
        <taxon>Bacteria</taxon>
        <taxon>Bacillati</taxon>
        <taxon>Cyanobacteriota</taxon>
        <taxon>Cyanophyceae</taxon>
        <taxon>Oscillatoriophycideae</taxon>
        <taxon>Aerosakkonematales</taxon>
        <taxon>Aerosakkonemataceae</taxon>
        <taxon>Microseira</taxon>
    </lineage>
</organism>
<sequence length="406" mass="46264">MVDQRQSGGIVMKFSLTELNLIYSDQLCLEFSSQDQDKAWPSENEYSNDSARWNAYLNQLCLSKLIHWFPENTEAEVKVFPSDKALPNFWEFVNGTAINIGEKRIVLIPSEANNTEEFCVTQEWVDIPSWAADYYLAVQIHPDDGWLRVWGYATHQQLKQPENYDRLARTYCLEGQDLIADLEVLWIALELGADEKALVKSLPILSTKEAEKLVQQLSRPSPCSPRLKINFEQWAAILSEPKSRQQLYNLRNKKVVKLSNWLQNNFVNTVQAGWQTIEALLAPEQQKLALRYRSSSVTEENTVRQAKLIDLGVQLGNKSLVMLVALTADADDKVGIRVQVHPPEGEKHLPSYVRLALLESGEIRQEVQSRNLDNFIQLKRFKGIPGTSFSVQVALGDVSLTEEFEI</sequence>
<evidence type="ECO:0000313" key="1">
    <source>
        <dbReference type="EMBL" id="GET39967.1"/>
    </source>
</evidence>
<evidence type="ECO:0000313" key="2">
    <source>
        <dbReference type="Proteomes" id="UP001050975"/>
    </source>
</evidence>
<dbReference type="AlphaFoldDB" id="A0AAV3XHR1"/>
<reference evidence="1" key="1">
    <citation type="submission" date="2019-10" db="EMBL/GenBank/DDBJ databases">
        <title>Draft genome sequece of Microseira wollei NIES-4236.</title>
        <authorList>
            <person name="Yamaguchi H."/>
            <person name="Suzuki S."/>
            <person name="Kawachi M."/>
        </authorList>
    </citation>
    <scope>NUCLEOTIDE SEQUENCE</scope>
    <source>
        <strain evidence="1">NIES-4236</strain>
    </source>
</reference>
<gene>
    <name evidence="1" type="ORF">MiSe_47400</name>
</gene>
<protein>
    <recommendedName>
        <fullName evidence="3">DUF1822 family protein</fullName>
    </recommendedName>
</protein>
<evidence type="ECO:0008006" key="3">
    <source>
        <dbReference type="Google" id="ProtNLM"/>
    </source>
</evidence>
<proteinExistence type="predicted"/>
<comment type="caution">
    <text evidence="1">The sequence shown here is derived from an EMBL/GenBank/DDBJ whole genome shotgun (WGS) entry which is preliminary data.</text>
</comment>
<dbReference type="InterPro" id="IPR014951">
    <property type="entry name" value="DUF1822"/>
</dbReference>
<dbReference type="Pfam" id="PF08852">
    <property type="entry name" value="DUF1822"/>
    <property type="match status" value="1"/>
</dbReference>
<accession>A0AAV3XHR1</accession>